<protein>
    <submittedName>
        <fullName evidence="2">Uncharacterized protein</fullName>
    </submittedName>
</protein>
<gene>
    <name evidence="2" type="ORF">FB558_2446</name>
</gene>
<dbReference type="AlphaFoldDB" id="A0A543E243"/>
<keyword evidence="3" id="KW-1185">Reference proteome</keyword>
<evidence type="ECO:0000256" key="1">
    <source>
        <dbReference type="SAM" id="MobiDB-lite"/>
    </source>
</evidence>
<sequence>MDAQRAAADVGLDGRVFVGVSNSADGDVGGETRFAYHQDGAVVWAEYAGGAVARGYLVGTRSGAELTFRYVHLDRDGATASGRCTSRVVVLPDGRLELHEEWAWESRPGAGRSVVAETRDAPPPRSAPNPL</sequence>
<reference evidence="2 3" key="1">
    <citation type="submission" date="2019-06" db="EMBL/GenBank/DDBJ databases">
        <title>Sequencing the genomes of 1000 actinobacteria strains.</title>
        <authorList>
            <person name="Klenk H.-P."/>
        </authorList>
    </citation>
    <scope>NUCLEOTIDE SEQUENCE [LARGE SCALE GENOMIC DNA]</scope>
    <source>
        <strain evidence="2 3">DSM 45301</strain>
    </source>
</reference>
<dbReference type="Pfam" id="PF26421">
    <property type="entry name" value="Avidin_like"/>
    <property type="match status" value="1"/>
</dbReference>
<dbReference type="Proteomes" id="UP000315677">
    <property type="component" value="Unassembled WGS sequence"/>
</dbReference>
<proteinExistence type="predicted"/>
<dbReference type="OrthoDB" id="5684515at2"/>
<organism evidence="2 3">
    <name type="scientific">Pseudonocardia kunmingensis</name>
    <dbReference type="NCBI Taxonomy" id="630975"/>
    <lineage>
        <taxon>Bacteria</taxon>
        <taxon>Bacillati</taxon>
        <taxon>Actinomycetota</taxon>
        <taxon>Actinomycetes</taxon>
        <taxon>Pseudonocardiales</taxon>
        <taxon>Pseudonocardiaceae</taxon>
        <taxon>Pseudonocardia</taxon>
    </lineage>
</organism>
<dbReference type="InterPro" id="IPR058595">
    <property type="entry name" value="Avidin-like"/>
</dbReference>
<dbReference type="EMBL" id="VFPA01000001">
    <property type="protein sequence ID" value="TQM15656.1"/>
    <property type="molecule type" value="Genomic_DNA"/>
</dbReference>
<evidence type="ECO:0000313" key="2">
    <source>
        <dbReference type="EMBL" id="TQM15656.1"/>
    </source>
</evidence>
<name>A0A543E243_9PSEU</name>
<accession>A0A543E243</accession>
<comment type="caution">
    <text evidence="2">The sequence shown here is derived from an EMBL/GenBank/DDBJ whole genome shotgun (WGS) entry which is preliminary data.</text>
</comment>
<dbReference type="RefSeq" id="WP_142051816.1">
    <property type="nucleotide sequence ID" value="NZ_VFPA01000001.1"/>
</dbReference>
<feature type="region of interest" description="Disordered" evidence="1">
    <location>
        <begin position="109"/>
        <end position="131"/>
    </location>
</feature>
<evidence type="ECO:0000313" key="3">
    <source>
        <dbReference type="Proteomes" id="UP000315677"/>
    </source>
</evidence>